<comment type="caution">
    <text evidence="5">The sequence shown here is derived from an EMBL/GenBank/DDBJ whole genome shotgun (WGS) entry which is preliminary data.</text>
</comment>
<keyword evidence="5" id="KW-0255">Endonuclease</keyword>
<proteinExistence type="inferred from homology"/>
<dbReference type="GO" id="GO:0004519">
    <property type="term" value="F:endonuclease activity"/>
    <property type="evidence" value="ECO:0007669"/>
    <property type="project" value="UniProtKB-KW"/>
</dbReference>
<evidence type="ECO:0000313" key="6">
    <source>
        <dbReference type="Proteomes" id="UP001203972"/>
    </source>
</evidence>
<dbReference type="PANTHER" id="PTHR30408">
    <property type="entry name" value="TYPE-1 RESTRICTION ENZYME ECOKI SPECIFICITY PROTEIN"/>
    <property type="match status" value="1"/>
</dbReference>
<name>A0AAP2URL6_CLOIN</name>
<keyword evidence="5" id="KW-0540">Nuclease</keyword>
<comment type="similarity">
    <text evidence="1">Belongs to the type-I restriction system S methylase family.</text>
</comment>
<dbReference type="Gene3D" id="3.90.220.20">
    <property type="entry name" value="DNA methylase specificity domains"/>
    <property type="match status" value="1"/>
</dbReference>
<accession>A0AAP2URL6</accession>
<evidence type="ECO:0000256" key="3">
    <source>
        <dbReference type="ARBA" id="ARBA00023125"/>
    </source>
</evidence>
<protein>
    <submittedName>
        <fullName evidence="5">Restriction endonuclease subunit S</fullName>
        <ecNumber evidence="5">3.1.21.-</ecNumber>
    </submittedName>
</protein>
<dbReference type="Proteomes" id="UP001203972">
    <property type="component" value="Unassembled WGS sequence"/>
</dbReference>
<dbReference type="GO" id="GO:0016787">
    <property type="term" value="F:hydrolase activity"/>
    <property type="evidence" value="ECO:0007669"/>
    <property type="project" value="UniProtKB-KW"/>
</dbReference>
<dbReference type="EC" id="3.1.21.-" evidence="5"/>
<dbReference type="Gene3D" id="1.10.287.1120">
    <property type="entry name" value="Bipartite methylase S protein"/>
    <property type="match status" value="1"/>
</dbReference>
<sequence length="181" mass="19820">MAEWIECKISDIGTVVGGATPSTKKLENYDNGEIAWITPKDLSTFSGRYIVRGERNITEIGLNSCSTQIMPKNTVLFSSRAPIGYVAIAANEVCTNQGFKSVVPNTNTDPLFLYYLLKYNKDKIESMGSGTTFKEVSGNTMKNIVVSVPKDKKVQEKIGSILGSIDDKIEENVKINNNLAA</sequence>
<dbReference type="PANTHER" id="PTHR30408:SF13">
    <property type="entry name" value="TYPE I RESTRICTION ENZYME HINDI SPECIFICITY SUBUNIT"/>
    <property type="match status" value="1"/>
</dbReference>
<dbReference type="EMBL" id="JAKTMA010000051">
    <property type="protein sequence ID" value="MCR0235131.1"/>
    <property type="molecule type" value="Genomic_DNA"/>
</dbReference>
<keyword evidence="3" id="KW-0238">DNA-binding</keyword>
<reference evidence="5" key="1">
    <citation type="journal article" date="2022" name="Clin. Infect. Dis.">
        <title>Association between Clostridium innocuum and antibiotic-associated diarrhea in adults and children: A cross-sectional study and comparative genomics analysis.</title>
        <authorList>
            <person name="Cherny K.E."/>
            <person name="Muscat E.B."/>
            <person name="Balaji A."/>
            <person name="Mukherjee J."/>
            <person name="Ozer E.A."/>
            <person name="Angarone M.P."/>
            <person name="Hauser A.R."/>
            <person name="Sichel J.S."/>
            <person name="Amponsah E."/>
            <person name="Kociolek L.K."/>
        </authorList>
    </citation>
    <scope>NUCLEOTIDE SEQUENCE</scope>
    <source>
        <strain evidence="5">NU1-AC-029v</strain>
    </source>
</reference>
<keyword evidence="5" id="KW-0378">Hydrolase</keyword>
<organism evidence="5 6">
    <name type="scientific">Clostridium innocuum</name>
    <dbReference type="NCBI Taxonomy" id="1522"/>
    <lineage>
        <taxon>Bacteria</taxon>
        <taxon>Bacillati</taxon>
        <taxon>Bacillota</taxon>
        <taxon>Clostridia</taxon>
        <taxon>Eubacteriales</taxon>
        <taxon>Clostridiaceae</taxon>
        <taxon>Clostridium</taxon>
    </lineage>
</organism>
<evidence type="ECO:0000256" key="1">
    <source>
        <dbReference type="ARBA" id="ARBA00010923"/>
    </source>
</evidence>
<evidence type="ECO:0000259" key="4">
    <source>
        <dbReference type="Pfam" id="PF01420"/>
    </source>
</evidence>
<dbReference type="InterPro" id="IPR052021">
    <property type="entry name" value="Type-I_RS_S_subunit"/>
</dbReference>
<keyword evidence="2" id="KW-0680">Restriction system</keyword>
<dbReference type="InterPro" id="IPR044946">
    <property type="entry name" value="Restrct_endonuc_typeI_TRD_sf"/>
</dbReference>
<gene>
    <name evidence="5" type="ORF">MKC95_20400</name>
</gene>
<dbReference type="GO" id="GO:0009307">
    <property type="term" value="P:DNA restriction-modification system"/>
    <property type="evidence" value="ECO:0007669"/>
    <property type="project" value="UniProtKB-KW"/>
</dbReference>
<evidence type="ECO:0000256" key="2">
    <source>
        <dbReference type="ARBA" id="ARBA00022747"/>
    </source>
</evidence>
<feature type="domain" description="Type I restriction modification DNA specificity" evidence="4">
    <location>
        <begin position="2"/>
        <end position="179"/>
    </location>
</feature>
<dbReference type="CDD" id="cd17273">
    <property type="entry name" value="RMtype1_S_EcoJA69PI-TRD1-CR1_like"/>
    <property type="match status" value="1"/>
</dbReference>
<evidence type="ECO:0000313" key="5">
    <source>
        <dbReference type="EMBL" id="MCR0235131.1"/>
    </source>
</evidence>
<dbReference type="InterPro" id="IPR000055">
    <property type="entry name" value="Restrct_endonuc_typeI_TRD"/>
</dbReference>
<dbReference type="GO" id="GO:0003677">
    <property type="term" value="F:DNA binding"/>
    <property type="evidence" value="ECO:0007669"/>
    <property type="project" value="UniProtKB-KW"/>
</dbReference>
<dbReference type="AlphaFoldDB" id="A0AAP2URL6"/>
<dbReference type="SUPFAM" id="SSF116734">
    <property type="entry name" value="DNA methylase specificity domain"/>
    <property type="match status" value="1"/>
</dbReference>
<dbReference type="Pfam" id="PF01420">
    <property type="entry name" value="Methylase_S"/>
    <property type="match status" value="1"/>
</dbReference>
<dbReference type="RefSeq" id="WP_009269226.1">
    <property type="nucleotide sequence ID" value="NZ_BAABYY010000001.1"/>
</dbReference>